<feature type="chain" id="PRO_5041216178" description="TIL domain-containing protein" evidence="2">
    <location>
        <begin position="18"/>
        <end position="145"/>
    </location>
</feature>
<feature type="domain" description="TIL" evidence="3">
    <location>
        <begin position="28"/>
        <end position="82"/>
    </location>
</feature>
<dbReference type="Gene3D" id="2.10.25.10">
    <property type="entry name" value="Laminin"/>
    <property type="match status" value="1"/>
</dbReference>
<feature type="signal peptide" evidence="2">
    <location>
        <begin position="1"/>
        <end position="17"/>
    </location>
</feature>
<accession>A0AA39LM09</accession>
<dbReference type="Proteomes" id="UP001175271">
    <property type="component" value="Unassembled WGS sequence"/>
</dbReference>
<keyword evidence="1" id="KW-0646">Protease inhibitor</keyword>
<reference evidence="4" key="1">
    <citation type="submission" date="2023-06" db="EMBL/GenBank/DDBJ databases">
        <title>Genomic analysis of the entomopathogenic nematode Steinernema hermaphroditum.</title>
        <authorList>
            <person name="Schwarz E.M."/>
            <person name="Heppert J.K."/>
            <person name="Baniya A."/>
            <person name="Schwartz H.T."/>
            <person name="Tan C.-H."/>
            <person name="Antoshechkin I."/>
            <person name="Sternberg P.W."/>
            <person name="Goodrich-Blair H."/>
            <person name="Dillman A.R."/>
        </authorList>
    </citation>
    <scope>NUCLEOTIDE SEQUENCE</scope>
    <source>
        <strain evidence="4">PS9179</strain>
        <tissue evidence="4">Whole animal</tissue>
    </source>
</reference>
<keyword evidence="1" id="KW-0722">Serine protease inhibitor</keyword>
<dbReference type="CDD" id="cd19941">
    <property type="entry name" value="TIL"/>
    <property type="match status" value="1"/>
</dbReference>
<keyword evidence="5" id="KW-1185">Reference proteome</keyword>
<dbReference type="InterPro" id="IPR002919">
    <property type="entry name" value="TIL_dom"/>
</dbReference>
<evidence type="ECO:0000259" key="3">
    <source>
        <dbReference type="Pfam" id="PF01826"/>
    </source>
</evidence>
<gene>
    <name evidence="4" type="ORF">QR680_016184</name>
</gene>
<evidence type="ECO:0000313" key="4">
    <source>
        <dbReference type="EMBL" id="KAK0402168.1"/>
    </source>
</evidence>
<dbReference type="InterPro" id="IPR036084">
    <property type="entry name" value="Ser_inhib-like_sf"/>
</dbReference>
<name>A0AA39LM09_9BILA</name>
<evidence type="ECO:0000313" key="5">
    <source>
        <dbReference type="Proteomes" id="UP001175271"/>
    </source>
</evidence>
<evidence type="ECO:0000256" key="2">
    <source>
        <dbReference type="SAM" id="SignalP"/>
    </source>
</evidence>
<dbReference type="SUPFAM" id="SSF57567">
    <property type="entry name" value="Serine protease inhibitors"/>
    <property type="match status" value="1"/>
</dbReference>
<dbReference type="GO" id="GO:0004867">
    <property type="term" value="F:serine-type endopeptidase inhibitor activity"/>
    <property type="evidence" value="ECO:0007669"/>
    <property type="project" value="UniProtKB-KW"/>
</dbReference>
<proteinExistence type="predicted"/>
<comment type="caution">
    <text evidence="4">The sequence shown here is derived from an EMBL/GenBank/DDBJ whole genome shotgun (WGS) entry which is preliminary data.</text>
</comment>
<protein>
    <recommendedName>
        <fullName evidence="3">TIL domain-containing protein</fullName>
    </recommendedName>
</protein>
<dbReference type="Pfam" id="PF01826">
    <property type="entry name" value="TIL"/>
    <property type="match status" value="1"/>
</dbReference>
<dbReference type="AlphaFoldDB" id="A0AA39LM09"/>
<organism evidence="4 5">
    <name type="scientific">Steinernema hermaphroditum</name>
    <dbReference type="NCBI Taxonomy" id="289476"/>
    <lineage>
        <taxon>Eukaryota</taxon>
        <taxon>Metazoa</taxon>
        <taxon>Ecdysozoa</taxon>
        <taxon>Nematoda</taxon>
        <taxon>Chromadorea</taxon>
        <taxon>Rhabditida</taxon>
        <taxon>Tylenchina</taxon>
        <taxon>Panagrolaimomorpha</taxon>
        <taxon>Strongyloidoidea</taxon>
        <taxon>Steinernematidae</taxon>
        <taxon>Steinernema</taxon>
    </lineage>
</organism>
<dbReference type="EMBL" id="JAUCMV010000004">
    <property type="protein sequence ID" value="KAK0402168.1"/>
    <property type="molecule type" value="Genomic_DNA"/>
</dbReference>
<evidence type="ECO:0000256" key="1">
    <source>
        <dbReference type="ARBA" id="ARBA00022900"/>
    </source>
</evidence>
<keyword evidence="2" id="KW-0732">Signal</keyword>
<sequence>MLQIFILTGLLTVSALGSKLPSFCLPVCPPNEVYLKCGVCEGTCSDPDPINTYECRPAGCYCLNCQGYVRDANGICISKYECPICPATTEFPTESTLYPTESTMYPTESTEYPIEPIHYRVNDFIALIHEQFHELMNLLLSGSTP</sequence>